<feature type="domain" description="Methyltransferase type 11" evidence="2">
    <location>
        <begin position="40"/>
        <end position="126"/>
    </location>
</feature>
<keyword evidence="4" id="KW-1185">Reference proteome</keyword>
<dbReference type="CDD" id="cd02440">
    <property type="entry name" value="AdoMet_MTases"/>
    <property type="match status" value="1"/>
</dbReference>
<dbReference type="SUPFAM" id="SSF53335">
    <property type="entry name" value="S-adenosyl-L-methionine-dependent methyltransferases"/>
    <property type="match status" value="1"/>
</dbReference>
<dbReference type="Gene3D" id="3.40.50.150">
    <property type="entry name" value="Vaccinia Virus protein VP39"/>
    <property type="match status" value="1"/>
</dbReference>
<dbReference type="InterPro" id="IPR013216">
    <property type="entry name" value="Methyltransf_11"/>
</dbReference>
<organism evidence="3 4">
    <name type="scientific">Leptospirillum ferrodiazotrophum</name>
    <dbReference type="NCBI Taxonomy" id="412449"/>
    <lineage>
        <taxon>Bacteria</taxon>
        <taxon>Pseudomonadati</taxon>
        <taxon>Nitrospirota</taxon>
        <taxon>Nitrospiria</taxon>
        <taxon>Nitrospirales</taxon>
        <taxon>Nitrospiraceae</taxon>
        <taxon>Leptospirillum</taxon>
    </lineage>
</organism>
<dbReference type="AlphaFoldDB" id="C6HZR5"/>
<evidence type="ECO:0000313" key="4">
    <source>
        <dbReference type="Proteomes" id="UP000009374"/>
    </source>
</evidence>
<keyword evidence="3" id="KW-0489">Methyltransferase</keyword>
<dbReference type="PANTHER" id="PTHR44068:SF11">
    <property type="entry name" value="GERANYL DIPHOSPHATE 2-C-METHYLTRANSFERASE"/>
    <property type="match status" value="1"/>
</dbReference>
<dbReference type="Proteomes" id="UP000009374">
    <property type="component" value="Unassembled WGS sequence"/>
</dbReference>
<accession>C6HZR5</accession>
<proteinExistence type="predicted"/>
<evidence type="ECO:0000313" key="3">
    <source>
        <dbReference type="EMBL" id="EES51853.1"/>
    </source>
</evidence>
<protein>
    <submittedName>
        <fullName evidence="3">Methyltransferase type 11</fullName>
    </submittedName>
</protein>
<dbReference type="PANTHER" id="PTHR44068">
    <property type="entry name" value="ZGC:194242"/>
    <property type="match status" value="1"/>
</dbReference>
<dbReference type="GO" id="GO:0032259">
    <property type="term" value="P:methylation"/>
    <property type="evidence" value="ECO:0007669"/>
    <property type="project" value="UniProtKB-KW"/>
</dbReference>
<reference evidence="3 4" key="1">
    <citation type="journal article" date="2009" name="Appl. Environ. Microbiol.">
        <title>Community genomic and proteomic analyses of chemoautotrophic iron-oxidizing "Leptospirillum rubarum" (Group II) and "Leptospirillum ferrodiazotrophum" (Group III) bacteria in acid mine drainage biofilms.</title>
        <authorList>
            <person name="Goltsman D.S."/>
            <person name="Denef V.J."/>
            <person name="Singer S.W."/>
            <person name="VerBerkmoes N.C."/>
            <person name="Lefsrud M."/>
            <person name="Mueller R.S."/>
            <person name="Dick G.J."/>
            <person name="Sun C.L."/>
            <person name="Wheeler K.E."/>
            <person name="Zemla A."/>
            <person name="Baker B.J."/>
            <person name="Hauser L."/>
            <person name="Land M."/>
            <person name="Shah M.B."/>
            <person name="Thelen M.P."/>
            <person name="Hettich R.L."/>
            <person name="Banfield J.F."/>
        </authorList>
    </citation>
    <scope>NUCLEOTIDE SEQUENCE [LARGE SCALE GENOMIC DNA]</scope>
</reference>
<dbReference type="EMBL" id="GG693884">
    <property type="protein sequence ID" value="EES51853.1"/>
    <property type="molecule type" value="Genomic_DNA"/>
</dbReference>
<dbReference type="InterPro" id="IPR029063">
    <property type="entry name" value="SAM-dependent_MTases_sf"/>
</dbReference>
<keyword evidence="1 3" id="KW-0808">Transferase</keyword>
<evidence type="ECO:0000256" key="1">
    <source>
        <dbReference type="ARBA" id="ARBA00022679"/>
    </source>
</evidence>
<dbReference type="InterPro" id="IPR050447">
    <property type="entry name" value="Erg6_SMT_methyltransf"/>
</dbReference>
<sequence length="214" mass="24540">MDPAASYDSWYDSPRGRWIGETEYRLISRQLRPLPGEIVLDAGCGTGWFSRRFNLEGIHVVGLDKNLNWLHFADSHSPAPLRWIGGDLRCLPFRDRTFDRVFSVAALCFVDDEREAVREIVRVTRRRFSIGWLNRDSLLYRQKGVKGGIGSYRGARWRRPEELPGLFDGLPVGTLELRSCIALPKGDVWARMMEKILAEHWLRGSLLVVSGDRV</sequence>
<dbReference type="GO" id="GO:0008757">
    <property type="term" value="F:S-adenosylmethionine-dependent methyltransferase activity"/>
    <property type="evidence" value="ECO:0007669"/>
    <property type="project" value="InterPro"/>
</dbReference>
<name>C6HZR5_9BACT</name>
<gene>
    <name evidence="3" type="ORF">UBAL3_95450072</name>
</gene>
<dbReference type="Pfam" id="PF08241">
    <property type="entry name" value="Methyltransf_11"/>
    <property type="match status" value="1"/>
</dbReference>
<evidence type="ECO:0000259" key="2">
    <source>
        <dbReference type="Pfam" id="PF08241"/>
    </source>
</evidence>